<dbReference type="GO" id="GO:0000455">
    <property type="term" value="P:enzyme-directed rRNA pseudouridine synthesis"/>
    <property type="evidence" value="ECO:0007669"/>
    <property type="project" value="TreeGrafter"/>
</dbReference>
<sequence length="221" mass="24638">MRPVIPVQTMTPLLEILHTDDCFVVVNKEAGMLSVPGRGPEKIDSVAHRVRQMFPDCIEQPAAHRLDMDTSGLMVVALTAEAHRELSRQFHERETEKRYVALLEGVLEADSGTIELPFRLDVDNRPIQIYDEVHGKMGTTHWEKIGIENGLTRISFTPVTGRTHQLRLHAAHEKGLGIPIVGDPFYGNGTGPGQMKLHACELTFSHPVTGQRMTFVSEPAF</sequence>
<dbReference type="GO" id="GO:0140098">
    <property type="term" value="F:catalytic activity, acting on RNA"/>
    <property type="evidence" value="ECO:0007669"/>
    <property type="project" value="UniProtKB-ARBA"/>
</dbReference>
<accession>A0AAT9FMH6</accession>
<dbReference type="AlphaFoldDB" id="A0AAT9FMH6"/>
<reference evidence="2" key="1">
    <citation type="submission" date="2024-07" db="EMBL/GenBank/DDBJ databases">
        <title>Complete genome sequence of Verrucomicrobiaceae bacterium NT6N.</title>
        <authorList>
            <person name="Huang C."/>
            <person name="Takami H."/>
            <person name="Hamasaki K."/>
        </authorList>
    </citation>
    <scope>NUCLEOTIDE SEQUENCE</scope>
    <source>
        <strain evidence="2">NT6N</strain>
    </source>
</reference>
<dbReference type="CDD" id="cd02869">
    <property type="entry name" value="PseudoU_synth_RluA_like"/>
    <property type="match status" value="1"/>
</dbReference>
<evidence type="ECO:0000313" key="2">
    <source>
        <dbReference type="EMBL" id="BDS07158.1"/>
    </source>
</evidence>
<dbReference type="InterPro" id="IPR020103">
    <property type="entry name" value="PsdUridine_synth_cat_dom_sf"/>
</dbReference>
<feature type="domain" description="Pseudouridine synthase RsuA/RluA-like" evidence="1">
    <location>
        <begin position="23"/>
        <end position="172"/>
    </location>
</feature>
<protein>
    <submittedName>
        <fullName evidence="2">Pseudouridine synthase</fullName>
    </submittedName>
</protein>
<dbReference type="InterPro" id="IPR006145">
    <property type="entry name" value="PsdUridine_synth_RsuA/RluA"/>
</dbReference>
<dbReference type="EMBL" id="AP026866">
    <property type="protein sequence ID" value="BDS07158.1"/>
    <property type="molecule type" value="Genomic_DNA"/>
</dbReference>
<dbReference type="SUPFAM" id="SSF55120">
    <property type="entry name" value="Pseudouridine synthase"/>
    <property type="match status" value="1"/>
</dbReference>
<name>A0AAT9FMH6_9BACT</name>
<dbReference type="Gene3D" id="3.30.2350.10">
    <property type="entry name" value="Pseudouridine synthase"/>
    <property type="match status" value="1"/>
</dbReference>
<gene>
    <name evidence="2" type="ORF">NT6N_21980</name>
</gene>
<dbReference type="GO" id="GO:0009982">
    <property type="term" value="F:pseudouridine synthase activity"/>
    <property type="evidence" value="ECO:0007669"/>
    <property type="project" value="InterPro"/>
</dbReference>
<dbReference type="PROSITE" id="PS01129">
    <property type="entry name" value="PSI_RLU"/>
    <property type="match status" value="1"/>
</dbReference>
<evidence type="ECO:0000259" key="1">
    <source>
        <dbReference type="Pfam" id="PF00849"/>
    </source>
</evidence>
<dbReference type="KEGG" id="osu:NT6N_21980"/>
<dbReference type="InterPro" id="IPR050188">
    <property type="entry name" value="RluA_PseudoU_synthase"/>
</dbReference>
<dbReference type="PANTHER" id="PTHR21600:SF89">
    <property type="entry name" value="RIBOSOMAL LARGE SUBUNIT PSEUDOURIDINE SYNTHASE A"/>
    <property type="match status" value="1"/>
</dbReference>
<dbReference type="InterPro" id="IPR006224">
    <property type="entry name" value="PsdUridine_synth_RluA-like_CS"/>
</dbReference>
<proteinExistence type="predicted"/>
<dbReference type="Pfam" id="PF00849">
    <property type="entry name" value="PseudoU_synth_2"/>
    <property type="match status" value="1"/>
</dbReference>
<dbReference type="GO" id="GO:0003723">
    <property type="term" value="F:RNA binding"/>
    <property type="evidence" value="ECO:0007669"/>
    <property type="project" value="InterPro"/>
</dbReference>
<organism evidence="2">
    <name type="scientific">Oceaniferula spumae</name>
    <dbReference type="NCBI Taxonomy" id="2979115"/>
    <lineage>
        <taxon>Bacteria</taxon>
        <taxon>Pseudomonadati</taxon>
        <taxon>Verrucomicrobiota</taxon>
        <taxon>Verrucomicrobiia</taxon>
        <taxon>Verrucomicrobiales</taxon>
        <taxon>Verrucomicrobiaceae</taxon>
        <taxon>Oceaniferula</taxon>
    </lineage>
</organism>
<dbReference type="PANTHER" id="PTHR21600">
    <property type="entry name" value="MITOCHONDRIAL RNA PSEUDOURIDINE SYNTHASE"/>
    <property type="match status" value="1"/>
</dbReference>